<gene>
    <name evidence="1" type="ORF">Adt_33826</name>
</gene>
<dbReference type="PANTHER" id="PTHR15663:SF6">
    <property type="entry name" value="COMM DOMAIN-CONTAINING PROTEIN-RELATED"/>
    <property type="match status" value="1"/>
</dbReference>
<dbReference type="InterPro" id="IPR037360">
    <property type="entry name" value="COMMD9"/>
</dbReference>
<evidence type="ECO:0000313" key="1">
    <source>
        <dbReference type="EMBL" id="KAL2480860.1"/>
    </source>
</evidence>
<organism evidence="1 2">
    <name type="scientific">Abeliophyllum distichum</name>
    <dbReference type="NCBI Taxonomy" id="126358"/>
    <lineage>
        <taxon>Eukaryota</taxon>
        <taxon>Viridiplantae</taxon>
        <taxon>Streptophyta</taxon>
        <taxon>Embryophyta</taxon>
        <taxon>Tracheophyta</taxon>
        <taxon>Spermatophyta</taxon>
        <taxon>Magnoliopsida</taxon>
        <taxon>eudicotyledons</taxon>
        <taxon>Gunneridae</taxon>
        <taxon>Pentapetalae</taxon>
        <taxon>asterids</taxon>
        <taxon>lamiids</taxon>
        <taxon>Lamiales</taxon>
        <taxon>Oleaceae</taxon>
        <taxon>Forsythieae</taxon>
        <taxon>Abeliophyllum</taxon>
    </lineage>
</organism>
<keyword evidence="2" id="KW-1185">Reference proteome</keyword>
<dbReference type="Proteomes" id="UP001604336">
    <property type="component" value="Unassembled WGS sequence"/>
</dbReference>
<reference evidence="2" key="1">
    <citation type="submission" date="2024-07" db="EMBL/GenBank/DDBJ databases">
        <title>Two chromosome-level genome assemblies of Korean endemic species Abeliophyllum distichum and Forsythia ovata (Oleaceae).</title>
        <authorList>
            <person name="Jang H."/>
        </authorList>
    </citation>
    <scope>NUCLEOTIDE SEQUENCE [LARGE SCALE GENOMIC DNA]</scope>
</reference>
<sequence length="278" mass="31339">MVCEDTTTLYQQLHKLTAIQSEQELENFLKLLWKTRKTGLSASDKSNLQSSLFKFPSLGDLELVLACVRSLLRKCVHDILDGDDILKLLPHDLPLELQRMLLMSLQKYQSQWKQELSEEQHLLGRTGCLHQVNTDLPPALSSFSSSEVCGSSWSRQVNPVPQFNSQHLGGPTSINVSRSSHVPLQNDVSPADTLGILPRLKSMAWTVENKNKVPANRVAIITLKLQDFTKSPSTEIEVKFQLSRDTLDAMLRSMTYISEQLSRFVGSASVPLQKRQRQ</sequence>
<comment type="caution">
    <text evidence="1">The sequence shown here is derived from an EMBL/GenBank/DDBJ whole genome shotgun (WGS) entry which is preliminary data.</text>
</comment>
<evidence type="ECO:0000313" key="2">
    <source>
        <dbReference type="Proteomes" id="UP001604336"/>
    </source>
</evidence>
<name>A0ABD1QXD3_9LAMI</name>
<protein>
    <submittedName>
        <fullName evidence="1">COMM domain-containing protein</fullName>
    </submittedName>
</protein>
<proteinExistence type="predicted"/>
<accession>A0ABD1QXD3</accession>
<dbReference type="EMBL" id="JBFOLK010000010">
    <property type="protein sequence ID" value="KAL2480860.1"/>
    <property type="molecule type" value="Genomic_DNA"/>
</dbReference>
<dbReference type="PANTHER" id="PTHR15663">
    <property type="entry name" value="COMM DOMAIN-CONTAINING PROTEIN 9"/>
    <property type="match status" value="1"/>
</dbReference>
<dbReference type="AlphaFoldDB" id="A0ABD1QXD3"/>